<dbReference type="SUPFAM" id="SSF56601">
    <property type="entry name" value="beta-lactamase/transpeptidase-like"/>
    <property type="match status" value="1"/>
</dbReference>
<dbReference type="EMBL" id="JANTHZ010000006">
    <property type="protein sequence ID" value="MCS0496382.1"/>
    <property type="molecule type" value="Genomic_DNA"/>
</dbReference>
<organism evidence="2 3">
    <name type="scientific">Ancylobacter mangrovi</name>
    <dbReference type="NCBI Taxonomy" id="2972472"/>
    <lineage>
        <taxon>Bacteria</taxon>
        <taxon>Pseudomonadati</taxon>
        <taxon>Pseudomonadota</taxon>
        <taxon>Alphaproteobacteria</taxon>
        <taxon>Hyphomicrobiales</taxon>
        <taxon>Xanthobacteraceae</taxon>
        <taxon>Ancylobacter</taxon>
    </lineage>
</organism>
<name>A0A9X2PJL1_9HYPH</name>
<dbReference type="InterPro" id="IPR012338">
    <property type="entry name" value="Beta-lactam/transpept-like"/>
</dbReference>
<dbReference type="InterPro" id="IPR001466">
    <property type="entry name" value="Beta-lactam-related"/>
</dbReference>
<evidence type="ECO:0000259" key="1">
    <source>
        <dbReference type="Pfam" id="PF00144"/>
    </source>
</evidence>
<dbReference type="Pfam" id="PF00144">
    <property type="entry name" value="Beta-lactamase"/>
    <property type="match status" value="1"/>
</dbReference>
<proteinExistence type="predicted"/>
<feature type="domain" description="Beta-lactamase-related" evidence="1">
    <location>
        <begin position="103"/>
        <end position="241"/>
    </location>
</feature>
<dbReference type="PANTHER" id="PTHR43283:SF7">
    <property type="entry name" value="BETA-LACTAMASE-RELATED DOMAIN-CONTAINING PROTEIN"/>
    <property type="match status" value="1"/>
</dbReference>
<accession>A0A9X2PJL1</accession>
<keyword evidence="3" id="KW-1185">Reference proteome</keyword>
<dbReference type="InterPro" id="IPR050789">
    <property type="entry name" value="Diverse_Enzym_Activities"/>
</dbReference>
<dbReference type="Proteomes" id="UP001151088">
    <property type="component" value="Unassembled WGS sequence"/>
</dbReference>
<reference evidence="2" key="1">
    <citation type="submission" date="2022-08" db="EMBL/GenBank/DDBJ databases">
        <authorList>
            <person name="Li F."/>
        </authorList>
    </citation>
    <scope>NUCLEOTIDE SEQUENCE</scope>
    <source>
        <strain evidence="2">MQZ15Z-1</strain>
    </source>
</reference>
<evidence type="ECO:0000313" key="2">
    <source>
        <dbReference type="EMBL" id="MCS0496382.1"/>
    </source>
</evidence>
<protein>
    <submittedName>
        <fullName evidence="2">Beta-lactamase family protein</fullName>
    </submittedName>
</protein>
<comment type="caution">
    <text evidence="2">The sequence shown here is derived from an EMBL/GenBank/DDBJ whole genome shotgun (WGS) entry which is preliminary data.</text>
</comment>
<sequence>MASLRRAASMAAREEEGRMAGWSAWSGRGAPARLPTVIAILALVLSIAMSGAPARSAPLPCGAPPPAGEGWEVAAPASVGLDPALLCTIGARLESPDRPNVHALLVIRHGRLVYEAYASGRDERWGEDIGLVDHDAGRLHDLRSVTKSVVSLLFGVARERGMFGRLDAPIIDFFPAETGNAAPEARAVTLRDLLTMTPGFTWNEGGPWWSPANDERLMHEAADPYAYVLSRPMGAPPGTRWNIAAAPRRCSVALWSGRAARGWRTSRAKRCSSRWASTRSNGWR</sequence>
<evidence type="ECO:0000313" key="3">
    <source>
        <dbReference type="Proteomes" id="UP001151088"/>
    </source>
</evidence>
<gene>
    <name evidence="2" type="ORF">NVS89_14855</name>
</gene>
<dbReference type="AlphaFoldDB" id="A0A9X2PJL1"/>
<dbReference type="Gene3D" id="3.40.710.10">
    <property type="entry name" value="DD-peptidase/beta-lactamase superfamily"/>
    <property type="match status" value="1"/>
</dbReference>
<dbReference type="PANTHER" id="PTHR43283">
    <property type="entry name" value="BETA-LACTAMASE-RELATED"/>
    <property type="match status" value="1"/>
</dbReference>